<dbReference type="InterPro" id="IPR010279">
    <property type="entry name" value="YqjD/ElaB"/>
</dbReference>
<reference evidence="3 4" key="1">
    <citation type="submission" date="2018-03" db="EMBL/GenBank/DDBJ databases">
        <authorList>
            <person name="Keele B.F."/>
        </authorList>
    </citation>
    <scope>NUCLEOTIDE SEQUENCE [LARGE SCALE GENOMIC DNA]</scope>
    <source>
        <strain evidence="3 4">CECT 8504</strain>
    </source>
</reference>
<name>A0A2R8BSI9_9RHOB</name>
<evidence type="ECO:0000259" key="2">
    <source>
        <dbReference type="Pfam" id="PF19029"/>
    </source>
</evidence>
<feature type="region of interest" description="Disordered" evidence="1">
    <location>
        <begin position="1"/>
        <end position="24"/>
    </location>
</feature>
<dbReference type="EMBL" id="ONZF01000002">
    <property type="protein sequence ID" value="SPJ23101.1"/>
    <property type="molecule type" value="Genomic_DNA"/>
</dbReference>
<sequence>MVKAVSNDEMNPAKSNPTTEDLSRQVDALKADISRLTETLGDYGRTKSREYQGEARRRANEIRDEAQGRVDDIEAYVRQNPAQALGIAAGVGLLIGLFSRR</sequence>
<dbReference type="AlphaFoldDB" id="A0A2R8BSI9"/>
<accession>A0A2R8BSI9</accession>
<dbReference type="Pfam" id="PF19029">
    <property type="entry name" value="DUF883_C"/>
    <property type="match status" value="1"/>
</dbReference>
<dbReference type="OrthoDB" id="8373403at2"/>
<keyword evidence="4" id="KW-1185">Reference proteome</keyword>
<evidence type="ECO:0000313" key="3">
    <source>
        <dbReference type="EMBL" id="SPJ23101.1"/>
    </source>
</evidence>
<dbReference type="InterPro" id="IPR043605">
    <property type="entry name" value="DUF883_C"/>
</dbReference>
<dbReference type="PANTHER" id="PTHR35893:SF3">
    <property type="entry name" value="INNER MEMBRANE PROTEIN"/>
    <property type="match status" value="1"/>
</dbReference>
<feature type="domain" description="DUF883" evidence="2">
    <location>
        <begin position="75"/>
        <end position="97"/>
    </location>
</feature>
<dbReference type="Proteomes" id="UP000244912">
    <property type="component" value="Unassembled WGS sequence"/>
</dbReference>
<gene>
    <name evidence="3" type="ORF">PAA8504_00906</name>
</gene>
<dbReference type="GO" id="GO:0043022">
    <property type="term" value="F:ribosome binding"/>
    <property type="evidence" value="ECO:0007669"/>
    <property type="project" value="InterPro"/>
</dbReference>
<organism evidence="3 4">
    <name type="scientific">Palleronia abyssalis</name>
    <dbReference type="NCBI Taxonomy" id="1501240"/>
    <lineage>
        <taxon>Bacteria</taxon>
        <taxon>Pseudomonadati</taxon>
        <taxon>Pseudomonadota</taxon>
        <taxon>Alphaproteobacteria</taxon>
        <taxon>Rhodobacterales</taxon>
        <taxon>Roseobacteraceae</taxon>
        <taxon>Palleronia</taxon>
    </lineage>
</organism>
<proteinExistence type="predicted"/>
<evidence type="ECO:0000256" key="1">
    <source>
        <dbReference type="SAM" id="MobiDB-lite"/>
    </source>
</evidence>
<evidence type="ECO:0000313" key="4">
    <source>
        <dbReference type="Proteomes" id="UP000244912"/>
    </source>
</evidence>
<dbReference type="RefSeq" id="WP_108892970.1">
    <property type="nucleotide sequence ID" value="NZ_ONZF01000002.1"/>
</dbReference>
<protein>
    <recommendedName>
        <fullName evidence="2">DUF883 domain-containing protein</fullName>
    </recommendedName>
</protein>
<dbReference type="PANTHER" id="PTHR35893">
    <property type="entry name" value="INNER MEMBRANE PROTEIN-RELATED"/>
    <property type="match status" value="1"/>
</dbReference>